<gene>
    <name evidence="1" type="ORF">EUGRSUZ_H04181</name>
</gene>
<name>A0A059B5S6_EUCGR</name>
<dbReference type="EMBL" id="KK198760">
    <property type="protein sequence ID" value="KCW61448.1"/>
    <property type="molecule type" value="Genomic_DNA"/>
</dbReference>
<organism evidence="1">
    <name type="scientific">Eucalyptus grandis</name>
    <name type="common">Flooded gum</name>
    <dbReference type="NCBI Taxonomy" id="71139"/>
    <lineage>
        <taxon>Eukaryota</taxon>
        <taxon>Viridiplantae</taxon>
        <taxon>Streptophyta</taxon>
        <taxon>Embryophyta</taxon>
        <taxon>Tracheophyta</taxon>
        <taxon>Spermatophyta</taxon>
        <taxon>Magnoliopsida</taxon>
        <taxon>eudicotyledons</taxon>
        <taxon>Gunneridae</taxon>
        <taxon>Pentapetalae</taxon>
        <taxon>rosids</taxon>
        <taxon>malvids</taxon>
        <taxon>Myrtales</taxon>
        <taxon>Myrtaceae</taxon>
        <taxon>Myrtoideae</taxon>
        <taxon>Eucalypteae</taxon>
        <taxon>Eucalyptus</taxon>
    </lineage>
</organism>
<protein>
    <submittedName>
        <fullName evidence="1">Uncharacterized protein</fullName>
    </submittedName>
</protein>
<accession>A0A059B5S6</accession>
<dbReference type="AlphaFoldDB" id="A0A059B5S6"/>
<dbReference type="Gramene" id="KCW61448">
    <property type="protein sequence ID" value="KCW61448"/>
    <property type="gene ID" value="EUGRSUZ_H04181"/>
</dbReference>
<reference evidence="1" key="1">
    <citation type="submission" date="2013-07" db="EMBL/GenBank/DDBJ databases">
        <title>The genome of Eucalyptus grandis.</title>
        <authorList>
            <person name="Schmutz J."/>
            <person name="Hayes R."/>
            <person name="Myburg A."/>
            <person name="Tuskan G."/>
            <person name="Grattapaglia D."/>
            <person name="Rokhsar D.S."/>
        </authorList>
    </citation>
    <scope>NUCLEOTIDE SEQUENCE</scope>
    <source>
        <tissue evidence="1">Leaf extractions</tissue>
    </source>
</reference>
<proteinExistence type="predicted"/>
<dbReference type="InParanoid" id="A0A059B5S6"/>
<evidence type="ECO:0000313" key="1">
    <source>
        <dbReference type="EMBL" id="KCW61448.1"/>
    </source>
</evidence>
<sequence length="79" mass="9297">MFKIHNSLTTKDKISHDYYTFHQELPHSEKLIDRTDCCPSPLLSPLFILLCVMQCCLDRCLVPPMLGPRLHGRRCRWQV</sequence>